<dbReference type="EMBL" id="QXFW01003507">
    <property type="protein sequence ID" value="KAE8970366.1"/>
    <property type="molecule type" value="Genomic_DNA"/>
</dbReference>
<evidence type="ECO:0000313" key="9">
    <source>
        <dbReference type="EMBL" id="KAE9316088.1"/>
    </source>
</evidence>
<dbReference type="Proteomes" id="UP000440367">
    <property type="component" value="Unassembled WGS sequence"/>
</dbReference>
<dbReference type="Proteomes" id="UP000437068">
    <property type="component" value="Unassembled WGS sequence"/>
</dbReference>
<dbReference type="Proteomes" id="UP000460718">
    <property type="component" value="Unassembled WGS sequence"/>
</dbReference>
<dbReference type="Proteomes" id="UP000486351">
    <property type="component" value="Unassembled WGS sequence"/>
</dbReference>
<dbReference type="EMBL" id="QXFZ01002105">
    <property type="protein sequence ID" value="KAE9080705.1"/>
    <property type="molecule type" value="Genomic_DNA"/>
</dbReference>
<dbReference type="EMBL" id="QXFX01002079">
    <property type="protein sequence ID" value="KAE9080987.1"/>
    <property type="molecule type" value="Genomic_DNA"/>
</dbReference>
<proteinExistence type="predicted"/>
<evidence type="ECO:0000313" key="3">
    <source>
        <dbReference type="EMBL" id="KAE9080705.1"/>
    </source>
</evidence>
<protein>
    <submittedName>
        <fullName evidence="7">Uncharacterized protein</fullName>
    </submittedName>
</protein>
<name>A0A6A3WZU5_9STRA</name>
<dbReference type="Proteomes" id="UP000440732">
    <property type="component" value="Unassembled WGS sequence"/>
</dbReference>
<evidence type="ECO:0000313" key="2">
    <source>
        <dbReference type="EMBL" id="KAE8970366.1"/>
    </source>
</evidence>
<evidence type="ECO:0000313" key="13">
    <source>
        <dbReference type="Proteomes" id="UP000440367"/>
    </source>
</evidence>
<evidence type="ECO:0000313" key="6">
    <source>
        <dbReference type="EMBL" id="KAE9181470.1"/>
    </source>
</evidence>
<evidence type="ECO:0000313" key="1">
    <source>
        <dbReference type="EMBL" id="KAE8926855.1"/>
    </source>
</evidence>
<evidence type="ECO:0000313" key="18">
    <source>
        <dbReference type="Proteomes" id="UP000488956"/>
    </source>
</evidence>
<dbReference type="EMBL" id="QXFY01001507">
    <property type="protein sequence ID" value="KAE9316088.1"/>
    <property type="molecule type" value="Genomic_DNA"/>
</dbReference>
<evidence type="ECO:0000313" key="12">
    <source>
        <dbReference type="Proteomes" id="UP000437068"/>
    </source>
</evidence>
<reference evidence="10 11" key="1">
    <citation type="submission" date="2018-08" db="EMBL/GenBank/DDBJ databases">
        <title>Genomic investigation of the strawberry pathogen Phytophthora fragariae indicates pathogenicity is determined by transcriptional variation in three key races.</title>
        <authorList>
            <person name="Adams T.M."/>
            <person name="Armitage A.D."/>
            <person name="Sobczyk M.K."/>
            <person name="Bates H.J."/>
            <person name="Dunwell J.M."/>
            <person name="Nellist C.F."/>
            <person name="Harrison R.J."/>
        </authorList>
    </citation>
    <scope>NUCLEOTIDE SEQUENCE [LARGE SCALE GENOMIC DNA]</scope>
    <source>
        <strain evidence="8 12">A4</strain>
        <strain evidence="7 13">BC-1</strain>
        <strain evidence="6 11">NOV-27</strain>
        <strain evidence="5 14">NOV-5</strain>
        <strain evidence="3 15">NOV-71</strain>
        <strain evidence="9 17">NOV-77</strain>
        <strain evidence="1 10">NOV-9</strain>
        <strain evidence="4 18">ONT-3</strain>
        <strain evidence="2 16">SCRP245</strain>
    </source>
</reference>
<dbReference type="EMBL" id="QXGB01002109">
    <property type="protein sequence ID" value="KAE9181470.1"/>
    <property type="molecule type" value="Genomic_DNA"/>
</dbReference>
<evidence type="ECO:0000313" key="15">
    <source>
        <dbReference type="Proteomes" id="UP000441208"/>
    </source>
</evidence>
<comment type="caution">
    <text evidence="7">The sequence shown here is derived from an EMBL/GenBank/DDBJ whole genome shotgun (WGS) entry which is preliminary data.</text>
</comment>
<evidence type="ECO:0000313" key="14">
    <source>
        <dbReference type="Proteomes" id="UP000440732"/>
    </source>
</evidence>
<accession>A0A6A3WZU5</accession>
<organism evidence="7 13">
    <name type="scientific">Phytophthora fragariae</name>
    <dbReference type="NCBI Taxonomy" id="53985"/>
    <lineage>
        <taxon>Eukaryota</taxon>
        <taxon>Sar</taxon>
        <taxon>Stramenopiles</taxon>
        <taxon>Oomycota</taxon>
        <taxon>Peronosporomycetes</taxon>
        <taxon>Peronosporales</taxon>
        <taxon>Peronosporaceae</taxon>
        <taxon>Phytophthora</taxon>
    </lineage>
</organism>
<evidence type="ECO:0000313" key="11">
    <source>
        <dbReference type="Proteomes" id="UP000433483"/>
    </source>
</evidence>
<dbReference type="EMBL" id="QXGA01002088">
    <property type="protein sequence ID" value="KAE9104116.1"/>
    <property type="molecule type" value="Genomic_DNA"/>
</dbReference>
<sequence>MQEHQRYAPREFAAVTQSLLQRFERMAPVPLSSRDIVPGNPATGIFVRLR</sequence>
<evidence type="ECO:0000313" key="5">
    <source>
        <dbReference type="EMBL" id="KAE9104116.1"/>
    </source>
</evidence>
<evidence type="ECO:0000313" key="7">
    <source>
        <dbReference type="EMBL" id="KAE9193587.1"/>
    </source>
</evidence>
<dbReference type="EMBL" id="QXGE01001969">
    <property type="protein sequence ID" value="KAE9286305.1"/>
    <property type="molecule type" value="Genomic_DNA"/>
</dbReference>
<evidence type="ECO:0000313" key="4">
    <source>
        <dbReference type="EMBL" id="KAE9080987.1"/>
    </source>
</evidence>
<evidence type="ECO:0000313" key="10">
    <source>
        <dbReference type="Proteomes" id="UP000429523"/>
    </source>
</evidence>
<dbReference type="Proteomes" id="UP000488956">
    <property type="component" value="Unassembled WGS sequence"/>
</dbReference>
<dbReference type="AlphaFoldDB" id="A0A6A3WZU5"/>
<dbReference type="EMBL" id="QXGF01001958">
    <property type="protein sequence ID" value="KAE8926855.1"/>
    <property type="molecule type" value="Genomic_DNA"/>
</dbReference>
<evidence type="ECO:0000313" key="8">
    <source>
        <dbReference type="EMBL" id="KAE9286305.1"/>
    </source>
</evidence>
<evidence type="ECO:0000313" key="16">
    <source>
        <dbReference type="Proteomes" id="UP000460718"/>
    </source>
</evidence>
<gene>
    <name evidence="8" type="ORF">PF001_g21506</name>
    <name evidence="7" type="ORF">PF002_g23859</name>
    <name evidence="6" type="ORF">PF005_g22876</name>
    <name evidence="5" type="ORF">PF006_g21995</name>
    <name evidence="3" type="ORF">PF007_g22941</name>
    <name evidence="9" type="ORF">PF008_g19100</name>
    <name evidence="1" type="ORF">PF009_g22962</name>
    <name evidence="4" type="ORF">PF010_g22169</name>
    <name evidence="2" type="ORF">PF011_g26449</name>
</gene>
<dbReference type="EMBL" id="QXGD01002105">
    <property type="protein sequence ID" value="KAE9193587.1"/>
    <property type="molecule type" value="Genomic_DNA"/>
</dbReference>
<keyword evidence="11" id="KW-1185">Reference proteome</keyword>
<dbReference type="Proteomes" id="UP000429523">
    <property type="component" value="Unassembled WGS sequence"/>
</dbReference>
<dbReference type="Proteomes" id="UP000441208">
    <property type="component" value="Unassembled WGS sequence"/>
</dbReference>
<evidence type="ECO:0000313" key="17">
    <source>
        <dbReference type="Proteomes" id="UP000486351"/>
    </source>
</evidence>
<dbReference type="Proteomes" id="UP000433483">
    <property type="component" value="Unassembled WGS sequence"/>
</dbReference>